<evidence type="ECO:0000313" key="2">
    <source>
        <dbReference type="EMBL" id="BCJ40562.1"/>
    </source>
</evidence>
<reference evidence="2 3" key="1">
    <citation type="submission" date="2020-08" db="EMBL/GenBank/DDBJ databases">
        <title>Whole genome shotgun sequence of Actinoplanes ianthinogenes NBRC 13996.</title>
        <authorList>
            <person name="Komaki H."/>
            <person name="Tamura T."/>
        </authorList>
    </citation>
    <scope>NUCLEOTIDE SEQUENCE [LARGE SCALE GENOMIC DNA]</scope>
    <source>
        <strain evidence="2 3">NBRC 13996</strain>
    </source>
</reference>
<proteinExistence type="predicted"/>
<dbReference type="EMBL" id="AP023356">
    <property type="protein sequence ID" value="BCJ40562.1"/>
    <property type="molecule type" value="Genomic_DNA"/>
</dbReference>
<keyword evidence="3" id="KW-1185">Reference proteome</keyword>
<evidence type="ECO:0000256" key="1">
    <source>
        <dbReference type="SAM" id="SignalP"/>
    </source>
</evidence>
<keyword evidence="1" id="KW-0732">Signal</keyword>
<name>A0ABM7LMX7_9ACTN</name>
<protein>
    <recommendedName>
        <fullName evidence="4">Lipoprotein</fullName>
    </recommendedName>
</protein>
<evidence type="ECO:0008006" key="4">
    <source>
        <dbReference type="Google" id="ProtNLM"/>
    </source>
</evidence>
<organism evidence="2 3">
    <name type="scientific">Actinoplanes ianthinogenes</name>
    <dbReference type="NCBI Taxonomy" id="122358"/>
    <lineage>
        <taxon>Bacteria</taxon>
        <taxon>Bacillati</taxon>
        <taxon>Actinomycetota</taxon>
        <taxon>Actinomycetes</taxon>
        <taxon>Micromonosporales</taxon>
        <taxon>Micromonosporaceae</taxon>
        <taxon>Actinoplanes</taxon>
    </lineage>
</organism>
<evidence type="ECO:0000313" key="3">
    <source>
        <dbReference type="Proteomes" id="UP000676967"/>
    </source>
</evidence>
<dbReference type="Proteomes" id="UP000676967">
    <property type="component" value="Chromosome"/>
</dbReference>
<gene>
    <name evidence="2" type="ORF">Aiant_12190</name>
</gene>
<feature type="signal peptide" evidence="1">
    <location>
        <begin position="1"/>
        <end position="21"/>
    </location>
</feature>
<sequence length="165" mass="16760">MVLRLGMVLLLAACSASPVPASSPSATISAGPRLDCAAPIETLDVPPAGYVALLDAVALASGALQANDAGEGKLLFAKTGLLVRSGRAAELIVPAARAEVEWGNTGHHGRTSHLIIPSCPKSGAGDWQVYPGGYYVTKPQCLPVEVHAGGRIATVRVQVGTSCPA</sequence>
<feature type="chain" id="PRO_5046294146" description="Lipoprotein" evidence="1">
    <location>
        <begin position="22"/>
        <end position="165"/>
    </location>
</feature>
<accession>A0ABM7LMX7</accession>